<accession>A0ABW7EPS0</accession>
<evidence type="ECO:0000256" key="2">
    <source>
        <dbReference type="ARBA" id="ARBA00021572"/>
    </source>
</evidence>
<reference evidence="5 6" key="1">
    <citation type="submission" date="2024-09" db="EMBL/GenBank/DDBJ databases">
        <title>Novel species of the genus Pelomonas and Roseateles isolated from streams.</title>
        <authorList>
            <person name="Lu H."/>
        </authorList>
    </citation>
    <scope>NUCLEOTIDE SEQUENCE [LARGE SCALE GENOMIC DNA]</scope>
    <source>
        <strain evidence="5 6">DC23W</strain>
    </source>
</reference>
<proteinExistence type="inferred from homology"/>
<name>A0ABW7EPS0_9BURK</name>
<dbReference type="InterPro" id="IPR029068">
    <property type="entry name" value="Glyas_Bleomycin-R_OHBP_Dase"/>
</dbReference>
<dbReference type="Gene3D" id="3.10.180.10">
    <property type="entry name" value="2,3-Dihydroxybiphenyl 1,2-Dioxygenase, domain 1"/>
    <property type="match status" value="1"/>
</dbReference>
<evidence type="ECO:0000256" key="3">
    <source>
        <dbReference type="ARBA" id="ARBA00023251"/>
    </source>
</evidence>
<organism evidence="5 6">
    <name type="scientific">Pelomonas dachongensis</name>
    <dbReference type="NCBI Taxonomy" id="3299029"/>
    <lineage>
        <taxon>Bacteria</taxon>
        <taxon>Pseudomonadati</taxon>
        <taxon>Pseudomonadota</taxon>
        <taxon>Betaproteobacteria</taxon>
        <taxon>Burkholderiales</taxon>
        <taxon>Sphaerotilaceae</taxon>
        <taxon>Roseateles</taxon>
    </lineage>
</organism>
<dbReference type="InterPro" id="IPR037523">
    <property type="entry name" value="VOC_core"/>
</dbReference>
<evidence type="ECO:0000313" key="5">
    <source>
        <dbReference type="EMBL" id="MFG6414638.1"/>
    </source>
</evidence>
<dbReference type="CDD" id="cd08349">
    <property type="entry name" value="BLMA_like"/>
    <property type="match status" value="1"/>
</dbReference>
<sequence length="131" mass="14853">MRRTATLRPMHFDQTTPILRSFDEAKAREFYVDFLGFKVDFEHRFEPGLPLYMQVSRGDCVLHLSEHHGDCCPGAGMRIRVSDIDAFHAELSAKHYGNARPGIHDTPWGSRDVSVTDPFGNRLTFTNAVST</sequence>
<dbReference type="Proteomes" id="UP001606300">
    <property type="component" value="Unassembled WGS sequence"/>
</dbReference>
<feature type="domain" description="VOC" evidence="4">
    <location>
        <begin position="11"/>
        <end position="128"/>
    </location>
</feature>
<evidence type="ECO:0000313" key="6">
    <source>
        <dbReference type="Proteomes" id="UP001606300"/>
    </source>
</evidence>
<keyword evidence="3" id="KW-0046">Antibiotic resistance</keyword>
<dbReference type="EMBL" id="JBIGHY010000003">
    <property type="protein sequence ID" value="MFG6414638.1"/>
    <property type="molecule type" value="Genomic_DNA"/>
</dbReference>
<dbReference type="RefSeq" id="WP_394470719.1">
    <property type="nucleotide sequence ID" value="NZ_JBIGHY010000003.1"/>
</dbReference>
<dbReference type="InterPro" id="IPR000335">
    <property type="entry name" value="Bleomycin-R"/>
</dbReference>
<protein>
    <recommendedName>
        <fullName evidence="2">Bleomycin resistance protein</fullName>
    </recommendedName>
</protein>
<gene>
    <name evidence="5" type="ORF">ACG02S_12095</name>
</gene>
<evidence type="ECO:0000256" key="1">
    <source>
        <dbReference type="ARBA" id="ARBA00011051"/>
    </source>
</evidence>
<comment type="similarity">
    <text evidence="1">Belongs to the bleomycin resistance protein family.</text>
</comment>
<dbReference type="SUPFAM" id="SSF54593">
    <property type="entry name" value="Glyoxalase/Bleomycin resistance protein/Dihydroxybiphenyl dioxygenase"/>
    <property type="match status" value="1"/>
</dbReference>
<dbReference type="PROSITE" id="PS51819">
    <property type="entry name" value="VOC"/>
    <property type="match status" value="1"/>
</dbReference>
<dbReference type="Pfam" id="PF19581">
    <property type="entry name" value="Glyoxalase_7"/>
    <property type="match status" value="1"/>
</dbReference>
<comment type="caution">
    <text evidence="5">The sequence shown here is derived from an EMBL/GenBank/DDBJ whole genome shotgun (WGS) entry which is preliminary data.</text>
</comment>
<keyword evidence="6" id="KW-1185">Reference proteome</keyword>
<evidence type="ECO:0000259" key="4">
    <source>
        <dbReference type="PROSITE" id="PS51819"/>
    </source>
</evidence>